<feature type="region of interest" description="Disordered" evidence="2">
    <location>
        <begin position="487"/>
        <end position="532"/>
    </location>
</feature>
<keyword evidence="1" id="KW-0862">Zinc</keyword>
<sequence>MSDQASPAPQDAGTLSLLSLSIAAANATPVDVPRISETSSGGHGGADDAARNASFGGHSVDSNASHGASTGASVHNALKHRRLSSIGQSKRRLSDARDAASRPSPAGLQAAAAALSALASLSLSSTPPQSISLAAHGSTATSYVPASSALSAPVPIPTLASNRSQGGAAARSHPAQDGADLSSSLPLSFEENEDGKNAGVTVKNGKKRGTIFTCESCSKVYRHPSCLIKHRWEHSPHWREASKFLLSKHQQVQLMEAAAILSHMSPTATGGTSLPDDRSLWPSFLSGGALPPPSTSGPATKAISKRDNSSSGSGSYPGPTHPMSSSVPTHPTPMGPSSRAGSAGPRLHDYPIPTASVGAASVTHLRPGVLAVPTGPSSFTKAGSPSPFAFSRSHSSGVMSPYAHELESEAHAFGDESHRFGSVEISTDAPMPASFASVSVQSYTRSEGTGAWSSSFSASSTRSDSDSLPRSNESEFVEVEVSMDDSDFVDLGHPGGFSSRGRTSMTRSGFSVKEEEEEEEEEWDGMEMEMEL</sequence>
<keyword evidence="5" id="KW-1185">Reference proteome</keyword>
<dbReference type="PROSITE" id="PS50157">
    <property type="entry name" value="ZINC_FINGER_C2H2_2"/>
    <property type="match status" value="1"/>
</dbReference>
<dbReference type="InterPro" id="IPR013087">
    <property type="entry name" value="Znf_C2H2_type"/>
</dbReference>
<keyword evidence="1" id="KW-0479">Metal-binding</keyword>
<feature type="region of interest" description="Disordered" evidence="2">
    <location>
        <begin position="447"/>
        <end position="475"/>
    </location>
</feature>
<dbReference type="AlphaFoldDB" id="A0A4Y9Y460"/>
<feature type="domain" description="C2H2-type" evidence="3">
    <location>
        <begin position="212"/>
        <end position="235"/>
    </location>
</feature>
<feature type="region of interest" description="Disordered" evidence="2">
    <location>
        <begin position="29"/>
        <end position="105"/>
    </location>
</feature>
<accession>A0A4Y9Y460</accession>
<evidence type="ECO:0000313" key="4">
    <source>
        <dbReference type="EMBL" id="TFY56563.1"/>
    </source>
</evidence>
<gene>
    <name evidence="4" type="ORF">EVG20_g8878</name>
</gene>
<evidence type="ECO:0000313" key="5">
    <source>
        <dbReference type="Proteomes" id="UP000298327"/>
    </source>
</evidence>
<feature type="compositionally biased region" description="Low complexity" evidence="2">
    <location>
        <begin position="496"/>
        <end position="511"/>
    </location>
</feature>
<feature type="compositionally biased region" description="Polar residues" evidence="2">
    <location>
        <begin position="60"/>
        <end position="73"/>
    </location>
</feature>
<feature type="compositionally biased region" description="Acidic residues" evidence="2">
    <location>
        <begin position="514"/>
        <end position="532"/>
    </location>
</feature>
<evidence type="ECO:0000259" key="3">
    <source>
        <dbReference type="PROSITE" id="PS50157"/>
    </source>
</evidence>
<name>A0A4Y9Y460_9AGAM</name>
<evidence type="ECO:0000256" key="1">
    <source>
        <dbReference type="PROSITE-ProRule" id="PRU00042"/>
    </source>
</evidence>
<dbReference type="EMBL" id="SEOQ01000817">
    <property type="protein sequence ID" value="TFY56563.1"/>
    <property type="molecule type" value="Genomic_DNA"/>
</dbReference>
<comment type="caution">
    <text evidence="4">The sequence shown here is derived from an EMBL/GenBank/DDBJ whole genome shotgun (WGS) entry which is preliminary data.</text>
</comment>
<dbReference type="PROSITE" id="PS00028">
    <property type="entry name" value="ZINC_FINGER_C2H2_1"/>
    <property type="match status" value="1"/>
</dbReference>
<keyword evidence="1" id="KW-0863">Zinc-finger</keyword>
<dbReference type="OrthoDB" id="2152896at2759"/>
<dbReference type="Proteomes" id="UP000298327">
    <property type="component" value="Unassembled WGS sequence"/>
</dbReference>
<proteinExistence type="predicted"/>
<organism evidence="4 5">
    <name type="scientific">Dentipellis fragilis</name>
    <dbReference type="NCBI Taxonomy" id="205917"/>
    <lineage>
        <taxon>Eukaryota</taxon>
        <taxon>Fungi</taxon>
        <taxon>Dikarya</taxon>
        <taxon>Basidiomycota</taxon>
        <taxon>Agaricomycotina</taxon>
        <taxon>Agaricomycetes</taxon>
        <taxon>Russulales</taxon>
        <taxon>Hericiaceae</taxon>
        <taxon>Dentipellis</taxon>
    </lineage>
</organism>
<feature type="region of interest" description="Disordered" evidence="2">
    <location>
        <begin position="157"/>
        <end position="201"/>
    </location>
</feature>
<reference evidence="4 5" key="1">
    <citation type="submission" date="2019-02" db="EMBL/GenBank/DDBJ databases">
        <title>Genome sequencing of the rare red list fungi Dentipellis fragilis.</title>
        <authorList>
            <person name="Buettner E."/>
            <person name="Kellner H."/>
        </authorList>
    </citation>
    <scope>NUCLEOTIDE SEQUENCE [LARGE SCALE GENOMIC DNA]</scope>
    <source>
        <strain evidence="4 5">DSM 105465</strain>
    </source>
</reference>
<feature type="compositionally biased region" description="Low complexity" evidence="2">
    <location>
        <begin position="453"/>
        <end position="471"/>
    </location>
</feature>
<feature type="region of interest" description="Disordered" evidence="2">
    <location>
        <begin position="268"/>
        <end position="352"/>
    </location>
</feature>
<dbReference type="GO" id="GO:0008270">
    <property type="term" value="F:zinc ion binding"/>
    <property type="evidence" value="ECO:0007669"/>
    <property type="project" value="UniProtKB-KW"/>
</dbReference>
<protein>
    <recommendedName>
        <fullName evidence="3">C2H2-type domain-containing protein</fullName>
    </recommendedName>
</protein>
<evidence type="ECO:0000256" key="2">
    <source>
        <dbReference type="SAM" id="MobiDB-lite"/>
    </source>
</evidence>